<gene>
    <name evidence="3" type="ORF">AUJ27_02625</name>
</gene>
<dbReference type="PANTHER" id="PTHR43566:SF1">
    <property type="entry name" value="AAA+ ATPASE DOMAIN-CONTAINING PROTEIN"/>
    <property type="match status" value="1"/>
</dbReference>
<dbReference type="Pfam" id="PF13173">
    <property type="entry name" value="AAA_14"/>
    <property type="match status" value="1"/>
</dbReference>
<sequence length="373" mass="43370">MLERIYNIEKILKPNKALIIYGSRRVGKTTLLKGFLNKTKLKYKFDTGDNITIADILGSRDFKRIFEYCAGYEMIAIDEAQLIPGIGMGLKIIIDNLPKIFIIATGSSSFDLSRQIGEPLTGRKNTIILYPISQKELRLKFNNYELKQKLEDFLVFGAYPEIIMADTKNEKIKILEEIVNSYLLKDILALEKIKSPKALVNLLKLLAFQVGNSVSLNELAIQLAIDVKTVARYLDLLEKSFIIKAHWGFSRNLRKEIAKKGKYYFLDNGIRNAVISQFNSLKDRNDIGQLFENFIFSERLKKLAYDNIYGSLYFWRTYNGQEIDIIEERDGKLYGFEIKWKKDKIKPPKDWLLTYKNAEYKIINQDNYLEYIL</sequence>
<dbReference type="InterPro" id="IPR027417">
    <property type="entry name" value="P-loop_NTPase"/>
</dbReference>
<organism evidence="3 4">
    <name type="scientific">Candidatus Falkowbacteria bacterium CG1_02_37_44</name>
    <dbReference type="NCBI Taxonomy" id="1805146"/>
    <lineage>
        <taxon>Bacteria</taxon>
        <taxon>Candidatus Falkowiibacteriota</taxon>
    </lineage>
</organism>
<evidence type="ECO:0000259" key="2">
    <source>
        <dbReference type="Pfam" id="PF13635"/>
    </source>
</evidence>
<protein>
    <recommendedName>
        <fullName evidence="5">AAA+ ATPase domain-containing protein</fullName>
    </recommendedName>
</protein>
<dbReference type="STRING" id="1805146.AUJ27_02625"/>
<evidence type="ECO:0000259" key="1">
    <source>
        <dbReference type="Pfam" id="PF13173"/>
    </source>
</evidence>
<dbReference type="InterPro" id="IPR041682">
    <property type="entry name" value="AAA_14"/>
</dbReference>
<name>A0A1J4T784_9BACT</name>
<dbReference type="EMBL" id="MNUU01000049">
    <property type="protein sequence ID" value="OIO07360.1"/>
    <property type="molecule type" value="Genomic_DNA"/>
</dbReference>
<dbReference type="Pfam" id="PF13635">
    <property type="entry name" value="DUF4143"/>
    <property type="match status" value="1"/>
</dbReference>
<feature type="domain" description="AAA" evidence="1">
    <location>
        <begin position="15"/>
        <end position="137"/>
    </location>
</feature>
<dbReference type="PANTHER" id="PTHR43566">
    <property type="entry name" value="CONSERVED PROTEIN"/>
    <property type="match status" value="1"/>
</dbReference>
<dbReference type="Proteomes" id="UP000183192">
    <property type="component" value="Unassembled WGS sequence"/>
</dbReference>
<dbReference type="SUPFAM" id="SSF52540">
    <property type="entry name" value="P-loop containing nucleoside triphosphate hydrolases"/>
    <property type="match status" value="1"/>
</dbReference>
<dbReference type="AlphaFoldDB" id="A0A1J4T784"/>
<proteinExistence type="predicted"/>
<evidence type="ECO:0000313" key="4">
    <source>
        <dbReference type="Proteomes" id="UP000183192"/>
    </source>
</evidence>
<feature type="domain" description="DUF4143" evidence="2">
    <location>
        <begin position="185"/>
        <end position="340"/>
    </location>
</feature>
<evidence type="ECO:0000313" key="3">
    <source>
        <dbReference type="EMBL" id="OIO07360.1"/>
    </source>
</evidence>
<dbReference type="InterPro" id="IPR025420">
    <property type="entry name" value="DUF4143"/>
</dbReference>
<dbReference type="Gene3D" id="3.40.50.300">
    <property type="entry name" value="P-loop containing nucleotide triphosphate hydrolases"/>
    <property type="match status" value="1"/>
</dbReference>
<evidence type="ECO:0008006" key="5">
    <source>
        <dbReference type="Google" id="ProtNLM"/>
    </source>
</evidence>
<comment type="caution">
    <text evidence="3">The sequence shown here is derived from an EMBL/GenBank/DDBJ whole genome shotgun (WGS) entry which is preliminary data.</text>
</comment>
<accession>A0A1J4T784</accession>
<reference evidence="3 4" key="1">
    <citation type="journal article" date="2016" name="Environ. Microbiol.">
        <title>Genomic resolution of a cold subsurface aquifer community provides metabolic insights for novel microbes adapted to high CO concentrations.</title>
        <authorList>
            <person name="Probst A.J."/>
            <person name="Castelle C.J."/>
            <person name="Singh A."/>
            <person name="Brown C.T."/>
            <person name="Anantharaman K."/>
            <person name="Sharon I."/>
            <person name="Hug L.A."/>
            <person name="Burstein D."/>
            <person name="Emerson J.B."/>
            <person name="Thomas B.C."/>
            <person name="Banfield J.F."/>
        </authorList>
    </citation>
    <scope>NUCLEOTIDE SEQUENCE [LARGE SCALE GENOMIC DNA]</scope>
    <source>
        <strain evidence="3">CG1_02_37_44</strain>
    </source>
</reference>